<dbReference type="Gene3D" id="3.30.565.10">
    <property type="entry name" value="Histidine kinase-like ATPase, C-terminal domain"/>
    <property type="match status" value="1"/>
</dbReference>
<feature type="domain" description="Histidine kinase" evidence="10">
    <location>
        <begin position="72"/>
        <end position="282"/>
    </location>
</feature>
<dbReference type="EMBL" id="RQTJ01000035">
    <property type="protein sequence ID" value="RRA91235.1"/>
    <property type="molecule type" value="Genomic_DNA"/>
</dbReference>
<evidence type="ECO:0000256" key="8">
    <source>
        <dbReference type="ARBA" id="ARBA00023012"/>
    </source>
</evidence>
<dbReference type="SUPFAM" id="SSF47384">
    <property type="entry name" value="Homodimeric domain of signal transducing histidine kinase"/>
    <property type="match status" value="1"/>
</dbReference>
<dbReference type="GO" id="GO:0007234">
    <property type="term" value="P:osmosensory signaling via phosphorelay pathway"/>
    <property type="evidence" value="ECO:0007669"/>
    <property type="project" value="TreeGrafter"/>
</dbReference>
<keyword evidence="9" id="KW-0812">Transmembrane</keyword>
<dbReference type="OrthoDB" id="9810447at2"/>
<evidence type="ECO:0000256" key="1">
    <source>
        <dbReference type="ARBA" id="ARBA00000085"/>
    </source>
</evidence>
<comment type="caution">
    <text evidence="11">The sequence shown here is derived from an EMBL/GenBank/DDBJ whole genome shotgun (WGS) entry which is preliminary data.</text>
</comment>
<dbReference type="PANTHER" id="PTHR42878">
    <property type="entry name" value="TWO-COMPONENT HISTIDINE KINASE"/>
    <property type="match status" value="1"/>
</dbReference>
<evidence type="ECO:0000256" key="9">
    <source>
        <dbReference type="SAM" id="Phobius"/>
    </source>
</evidence>
<accession>A0A3P1AQP8</accession>
<dbReference type="GO" id="GO:0005524">
    <property type="term" value="F:ATP binding"/>
    <property type="evidence" value="ECO:0007669"/>
    <property type="project" value="UniProtKB-KW"/>
</dbReference>
<proteinExistence type="predicted"/>
<dbReference type="PROSITE" id="PS50109">
    <property type="entry name" value="HIS_KIN"/>
    <property type="match status" value="1"/>
</dbReference>
<keyword evidence="4" id="KW-0808">Transferase</keyword>
<protein>
    <recommendedName>
        <fullName evidence="2">histidine kinase</fullName>
        <ecNumber evidence="2">2.7.13.3</ecNumber>
    </recommendedName>
</protein>
<dbReference type="Gene3D" id="1.10.287.130">
    <property type="match status" value="1"/>
</dbReference>
<keyword evidence="9" id="KW-1133">Transmembrane helix</keyword>
<keyword evidence="9" id="KW-0472">Membrane</keyword>
<gene>
    <name evidence="11" type="ORF">EG242_12680</name>
</gene>
<evidence type="ECO:0000256" key="5">
    <source>
        <dbReference type="ARBA" id="ARBA00022741"/>
    </source>
</evidence>
<dbReference type="GO" id="GO:0000156">
    <property type="term" value="F:phosphorelay response regulator activity"/>
    <property type="evidence" value="ECO:0007669"/>
    <property type="project" value="TreeGrafter"/>
</dbReference>
<sequence length="282" mass="32584">MINEKEFAIKDASISANKKQQWLYIAGMSLLSIIGGLLYYQNRTREKNNQKLTLFNKELREANQIKARFFSILNHDLRSPVSNIIKLIRLQQNTHVELDDVTKKRLQTQTVASAENLLSSMEDLLLWSKEQMENFKPQFKKTEIKDVFKDIKIFFNDVFDVEITFENPERISLETDENYLKTIMRNLTSNAVKALSNINEPKIIWKAWLDTNSYIVSITDNGRGGTNEQFSVLYDEKHVPNIQTGLGLHFIKDMVKAINGRIEVQSEKDKGTVVKIIIPIST</sequence>
<dbReference type="RefSeq" id="WP_124900234.1">
    <property type="nucleotide sequence ID" value="NZ_RQTJ01000035.1"/>
</dbReference>
<reference evidence="11 12" key="1">
    <citation type="submission" date="2018-11" db="EMBL/GenBank/DDBJ databases">
        <title>Flavobacterium sp. nov., YIM 102796 draft genome.</title>
        <authorList>
            <person name="Li G."/>
            <person name="Jiang Y."/>
        </authorList>
    </citation>
    <scope>NUCLEOTIDE SEQUENCE [LARGE SCALE GENOMIC DNA]</scope>
    <source>
        <strain evidence="11 12">YIM 102796</strain>
    </source>
</reference>
<dbReference type="Pfam" id="PF02518">
    <property type="entry name" value="HATPase_c"/>
    <property type="match status" value="1"/>
</dbReference>
<comment type="catalytic activity">
    <reaction evidence="1">
        <text>ATP + protein L-histidine = ADP + protein N-phospho-L-histidine.</text>
        <dbReference type="EC" id="2.7.13.3"/>
    </reaction>
</comment>
<keyword evidence="12" id="KW-1185">Reference proteome</keyword>
<keyword evidence="3" id="KW-0597">Phosphoprotein</keyword>
<keyword evidence="7" id="KW-0067">ATP-binding</keyword>
<dbReference type="InterPro" id="IPR003661">
    <property type="entry name" value="HisK_dim/P_dom"/>
</dbReference>
<dbReference type="PRINTS" id="PR00344">
    <property type="entry name" value="BCTRLSENSOR"/>
</dbReference>
<name>A0A3P1AQP8_9FLAO</name>
<evidence type="ECO:0000313" key="12">
    <source>
        <dbReference type="Proteomes" id="UP000268372"/>
    </source>
</evidence>
<keyword evidence="8" id="KW-0902">Two-component regulatory system</keyword>
<dbReference type="SMART" id="SM00387">
    <property type="entry name" value="HATPase_c"/>
    <property type="match status" value="1"/>
</dbReference>
<dbReference type="SUPFAM" id="SSF55874">
    <property type="entry name" value="ATPase domain of HSP90 chaperone/DNA topoisomerase II/histidine kinase"/>
    <property type="match status" value="1"/>
</dbReference>
<dbReference type="InterPro" id="IPR003594">
    <property type="entry name" value="HATPase_dom"/>
</dbReference>
<evidence type="ECO:0000256" key="7">
    <source>
        <dbReference type="ARBA" id="ARBA00022840"/>
    </source>
</evidence>
<evidence type="ECO:0000256" key="3">
    <source>
        <dbReference type="ARBA" id="ARBA00022553"/>
    </source>
</evidence>
<evidence type="ECO:0000256" key="6">
    <source>
        <dbReference type="ARBA" id="ARBA00022777"/>
    </source>
</evidence>
<dbReference type="EC" id="2.7.13.3" evidence="2"/>
<dbReference type="CDD" id="cd00082">
    <property type="entry name" value="HisKA"/>
    <property type="match status" value="1"/>
</dbReference>
<dbReference type="AlphaFoldDB" id="A0A3P1AQP8"/>
<dbReference type="InterPro" id="IPR004358">
    <property type="entry name" value="Sig_transdc_His_kin-like_C"/>
</dbReference>
<evidence type="ECO:0000313" key="11">
    <source>
        <dbReference type="EMBL" id="RRA91235.1"/>
    </source>
</evidence>
<evidence type="ECO:0000259" key="10">
    <source>
        <dbReference type="PROSITE" id="PS50109"/>
    </source>
</evidence>
<dbReference type="GO" id="GO:0000155">
    <property type="term" value="F:phosphorelay sensor kinase activity"/>
    <property type="evidence" value="ECO:0007669"/>
    <property type="project" value="InterPro"/>
</dbReference>
<dbReference type="InterPro" id="IPR036890">
    <property type="entry name" value="HATPase_C_sf"/>
</dbReference>
<keyword evidence="6 11" id="KW-0418">Kinase</keyword>
<evidence type="ECO:0000256" key="4">
    <source>
        <dbReference type="ARBA" id="ARBA00022679"/>
    </source>
</evidence>
<dbReference type="InterPro" id="IPR005467">
    <property type="entry name" value="His_kinase_dom"/>
</dbReference>
<organism evidence="11 12">
    <name type="scientific">Paenimyroides viscosum</name>
    <dbReference type="NCBI Taxonomy" id="2488729"/>
    <lineage>
        <taxon>Bacteria</taxon>
        <taxon>Pseudomonadati</taxon>
        <taxon>Bacteroidota</taxon>
        <taxon>Flavobacteriia</taxon>
        <taxon>Flavobacteriales</taxon>
        <taxon>Flavobacteriaceae</taxon>
        <taxon>Paenimyroides</taxon>
    </lineage>
</organism>
<dbReference type="Proteomes" id="UP000268372">
    <property type="component" value="Unassembled WGS sequence"/>
</dbReference>
<evidence type="ECO:0000256" key="2">
    <source>
        <dbReference type="ARBA" id="ARBA00012438"/>
    </source>
</evidence>
<dbReference type="GO" id="GO:0030295">
    <property type="term" value="F:protein kinase activator activity"/>
    <property type="evidence" value="ECO:0007669"/>
    <property type="project" value="TreeGrafter"/>
</dbReference>
<dbReference type="PANTHER" id="PTHR42878:SF7">
    <property type="entry name" value="SENSOR HISTIDINE KINASE GLRK"/>
    <property type="match status" value="1"/>
</dbReference>
<feature type="transmembrane region" description="Helical" evidence="9">
    <location>
        <begin position="21"/>
        <end position="40"/>
    </location>
</feature>
<dbReference type="InterPro" id="IPR036097">
    <property type="entry name" value="HisK_dim/P_sf"/>
</dbReference>
<dbReference type="InterPro" id="IPR050351">
    <property type="entry name" value="BphY/WalK/GraS-like"/>
</dbReference>
<keyword evidence="5" id="KW-0547">Nucleotide-binding</keyword>